<dbReference type="InterPro" id="IPR035999">
    <property type="entry name" value="Sec7_dom_sf"/>
</dbReference>
<dbReference type="SMART" id="SM00222">
    <property type="entry name" value="Sec7"/>
    <property type="match status" value="1"/>
</dbReference>
<keyword evidence="9" id="KW-1185">Reference proteome</keyword>
<sequence>MGRSSVVSPIGNSGGGGDDSSMEYGLVTRGPVGAYKMRWSGGALACMVNAEVSSVLAVMRRNARWAGRYMAGDDQLEHPLIRSLKGLRRRVFGWQREAQWQSINPALYLVPFLDVIRSDETGAQITGVALAAVYKILTLEVFDINTAHVDVAMHSIVDAVTSCRFEVTDPASEEFVLMKILQVLLACMKSVAGALLSNRDVCTVVNTCFRVVHQAGSKGELLQRTARHTMHELVRAIFSHLSSLKLDDNVTGNGSSRMSEPEGNETATEKGIPISGYTAGEGLTAKRPPQPVTRDGNSEKEGTADYKGAMTTDQPIAIEPYGVPCMVDIFNFLCSLLNVGDPLGPGQSFLASDEDVPHFALMLINSSIELGGESFGRHPKLLALVQDELFRNLMQMGLSENPLVLSLVCGIVLNLYHNLRESIKLQLEAFFSFVVIRLAQGRSGASYQQQEVAMEALVDFCRQSTFMPEMYANFDCDITLSNTFEDLGNLLTKSAFPVNCPLSAMHVLALEGLLAVIHSMANRVDSAAPGVLPGTPLGVMVAENQEYVPFWTLKCENYKDPLCWVEFVQHQKYIKRRLMIGADHFNRDPKKGLEFLQGIRLLPEKLDPQSVACFFRYTTGLDKNLLGDFLGDPDDFCLHVLEEFARTFDFSEMGIDAALRVFLESFRLPGEAQKISRVLEAFAERYYQQSRGILASKDTVYILSYAVIMLNTDQHNPQVRKKMTEDDFIKNLRNINNGQDLPRVMLSDLYHAIVRNEIRISYDNGIGVAEMTHSRWVDLMRRSRSTTPYITCDSRVLLDHDMFAIISGPSIAAISVVFDHAEDEEVLRACIDGFLAVAKISAVHRLEDVLDDLVVSLCKFTTLLNPTASAEEPVVAFGDDTKARMAAVTVFSIANKFGDFIRTGWRNILDCILRLHKLGLLPARVASDATEDADN</sequence>
<dbReference type="Pfam" id="PF01369">
    <property type="entry name" value="Sec7"/>
    <property type="match status" value="1"/>
</dbReference>
<gene>
    <name evidence="8" type="ORF">CSSPJE1EN1_LOCUS27818</name>
</gene>
<feature type="region of interest" description="Disordered" evidence="6">
    <location>
        <begin position="251"/>
        <end position="305"/>
    </location>
</feature>
<dbReference type="InterPro" id="IPR000904">
    <property type="entry name" value="Sec7_dom"/>
</dbReference>
<accession>A0ABP0VDB4</accession>
<dbReference type="InterPro" id="IPR032629">
    <property type="entry name" value="DCB_dom"/>
</dbReference>
<protein>
    <recommendedName>
        <fullName evidence="7">SEC7 domain-containing protein</fullName>
    </recommendedName>
</protein>
<feature type="domain" description="SEC7" evidence="7">
    <location>
        <begin position="567"/>
        <end position="756"/>
    </location>
</feature>
<reference evidence="8" key="1">
    <citation type="submission" date="2024-02" db="EMBL/GenBank/DDBJ databases">
        <authorList>
            <consortium name="ELIXIR-Norway"/>
            <consortium name="Elixir Norway"/>
        </authorList>
    </citation>
    <scope>NUCLEOTIDE SEQUENCE</scope>
</reference>
<dbReference type="InterPro" id="IPR023394">
    <property type="entry name" value="Sec7_C_sf"/>
</dbReference>
<dbReference type="InterPro" id="IPR032691">
    <property type="entry name" value="Mon2/Sec7/BIG1-like_HUS"/>
</dbReference>
<proteinExistence type="predicted"/>
<dbReference type="EMBL" id="CAXAQS010000626">
    <property type="protein sequence ID" value="CAK9252440.1"/>
    <property type="molecule type" value="Genomic_DNA"/>
</dbReference>
<evidence type="ECO:0000256" key="1">
    <source>
        <dbReference type="ARBA" id="ARBA00004287"/>
    </source>
</evidence>
<name>A0ABP0VDB4_9BRYO</name>
<evidence type="ECO:0000313" key="8">
    <source>
        <dbReference type="EMBL" id="CAK9252440.1"/>
    </source>
</evidence>
<organism evidence="8 9">
    <name type="scientific">Sphagnum jensenii</name>
    <dbReference type="NCBI Taxonomy" id="128206"/>
    <lineage>
        <taxon>Eukaryota</taxon>
        <taxon>Viridiplantae</taxon>
        <taxon>Streptophyta</taxon>
        <taxon>Embryophyta</taxon>
        <taxon>Bryophyta</taxon>
        <taxon>Sphagnophytina</taxon>
        <taxon>Sphagnopsida</taxon>
        <taxon>Sphagnales</taxon>
        <taxon>Sphagnaceae</taxon>
        <taxon>Sphagnum</taxon>
    </lineage>
</organism>
<dbReference type="Gene3D" id="1.10.1000.11">
    <property type="entry name" value="Arf Nucleotide-binding Site Opener,domain 2"/>
    <property type="match status" value="1"/>
</dbReference>
<dbReference type="PANTHER" id="PTHR10663">
    <property type="entry name" value="GUANYL-NUCLEOTIDE EXCHANGE FACTOR"/>
    <property type="match status" value="1"/>
</dbReference>
<dbReference type="PROSITE" id="PS50190">
    <property type="entry name" value="SEC7"/>
    <property type="match status" value="1"/>
</dbReference>
<evidence type="ECO:0000256" key="2">
    <source>
        <dbReference type="ARBA" id="ARBA00004514"/>
    </source>
</evidence>
<dbReference type="SUPFAM" id="SSF48425">
    <property type="entry name" value="Sec7 domain"/>
    <property type="match status" value="1"/>
</dbReference>
<dbReference type="CDD" id="cd00171">
    <property type="entry name" value="Sec7"/>
    <property type="match status" value="1"/>
</dbReference>
<dbReference type="Gene3D" id="1.10.220.20">
    <property type="match status" value="1"/>
</dbReference>
<comment type="caution">
    <text evidence="8">The sequence shown here is derived from an EMBL/GenBank/DDBJ whole genome shotgun (WGS) entry which is preliminary data.</text>
</comment>
<comment type="subcellular location">
    <subcellularLocation>
        <location evidence="2">Cytoplasm</location>
        <location evidence="2">Cytosol</location>
    </subcellularLocation>
    <subcellularLocation>
        <location evidence="1">Membrane</location>
        <topology evidence="1">Peripheral membrane protein</topology>
        <orientation evidence="1">Cytoplasmic side</orientation>
    </subcellularLocation>
</comment>
<dbReference type="InterPro" id="IPR016024">
    <property type="entry name" value="ARM-type_fold"/>
</dbReference>
<feature type="non-terminal residue" evidence="8">
    <location>
        <position position="935"/>
    </location>
</feature>
<keyword evidence="4" id="KW-0344">Guanine-nucleotide releasing factor</keyword>
<evidence type="ECO:0000313" key="9">
    <source>
        <dbReference type="Proteomes" id="UP001497444"/>
    </source>
</evidence>
<keyword evidence="3" id="KW-0813">Transport</keyword>
<evidence type="ECO:0000256" key="6">
    <source>
        <dbReference type="SAM" id="MobiDB-lite"/>
    </source>
</evidence>
<keyword evidence="5" id="KW-0653">Protein transport</keyword>
<evidence type="ECO:0000256" key="5">
    <source>
        <dbReference type="ARBA" id="ARBA00022927"/>
    </source>
</evidence>
<dbReference type="SUPFAM" id="SSF48371">
    <property type="entry name" value="ARM repeat"/>
    <property type="match status" value="1"/>
</dbReference>
<dbReference type="PANTHER" id="PTHR10663:SF388">
    <property type="entry name" value="GOLGI-SPECIFIC BREFELDIN A-RESISTANCE GUANINE NUCLEOTIDE EXCHANGE FACTOR 1"/>
    <property type="match status" value="1"/>
</dbReference>
<dbReference type="Pfam" id="PF16213">
    <property type="entry name" value="DCB"/>
    <property type="match status" value="1"/>
</dbReference>
<evidence type="ECO:0000259" key="7">
    <source>
        <dbReference type="PROSITE" id="PS50190"/>
    </source>
</evidence>
<dbReference type="Pfam" id="PF12783">
    <property type="entry name" value="Sec7-like_HUS"/>
    <property type="match status" value="1"/>
</dbReference>
<evidence type="ECO:0000256" key="3">
    <source>
        <dbReference type="ARBA" id="ARBA00022448"/>
    </source>
</evidence>
<dbReference type="Proteomes" id="UP001497444">
    <property type="component" value="Unassembled WGS sequence"/>
</dbReference>
<evidence type="ECO:0000256" key="4">
    <source>
        <dbReference type="ARBA" id="ARBA00022658"/>
    </source>
</evidence>